<proteinExistence type="predicted"/>
<dbReference type="Proteomes" id="UP000053237">
    <property type="component" value="Unassembled WGS sequence"/>
</dbReference>
<keyword evidence="3" id="KW-1185">Reference proteome</keyword>
<sequence>LPKHYISSAASAGASLVRDQNLGSKVSSGWSFFQNTLNDPNLSENVKTGASAGWSAFSTATKSVWNAAQGAFFESPSSQNTVARSESDSDVSSGQSFGAGTIAHCESVGTDSLQQKRICKHKTRDCILGQLRSAR</sequence>
<comment type="caution">
    <text evidence="2">The sequence shown here is derived from an EMBL/GenBank/DDBJ whole genome shotgun (WGS) entry which is preliminary data.</text>
</comment>
<feature type="region of interest" description="Disordered" evidence="1">
    <location>
        <begin position="75"/>
        <end position="95"/>
    </location>
</feature>
<protein>
    <submittedName>
        <fullName evidence="2">Uncharacterized protein</fullName>
    </submittedName>
</protein>
<feature type="compositionally biased region" description="Polar residues" evidence="1">
    <location>
        <begin position="75"/>
        <end position="84"/>
    </location>
</feature>
<reference evidence="2 3" key="1">
    <citation type="submission" date="2012-05" db="EMBL/GenBank/DDBJ databases">
        <title>Recombination and specialization in a pathogen metapopulation.</title>
        <authorList>
            <person name="Gardiner A."/>
            <person name="Kemen E."/>
            <person name="Schultz-Larsen T."/>
            <person name="MacLean D."/>
            <person name="Van Oosterhout C."/>
            <person name="Jones J.D.G."/>
        </authorList>
    </citation>
    <scope>NUCLEOTIDE SEQUENCE [LARGE SCALE GENOMIC DNA]</scope>
    <source>
        <strain evidence="2 3">Ac Nc2</strain>
    </source>
</reference>
<feature type="non-terminal residue" evidence="2">
    <location>
        <position position="1"/>
    </location>
</feature>
<evidence type="ECO:0000313" key="3">
    <source>
        <dbReference type="Proteomes" id="UP000053237"/>
    </source>
</evidence>
<organism evidence="2 3">
    <name type="scientific">Albugo candida</name>
    <dbReference type="NCBI Taxonomy" id="65357"/>
    <lineage>
        <taxon>Eukaryota</taxon>
        <taxon>Sar</taxon>
        <taxon>Stramenopiles</taxon>
        <taxon>Oomycota</taxon>
        <taxon>Peronosporomycetes</taxon>
        <taxon>Albuginales</taxon>
        <taxon>Albuginaceae</taxon>
        <taxon>Albugo</taxon>
    </lineage>
</organism>
<gene>
    <name evidence="2" type="ORF">BN9_134220</name>
</gene>
<evidence type="ECO:0000313" key="2">
    <source>
        <dbReference type="EMBL" id="CCI50916.1"/>
    </source>
</evidence>
<dbReference type="EMBL" id="CAIX01001888">
    <property type="protein sequence ID" value="CCI50916.1"/>
    <property type="molecule type" value="Genomic_DNA"/>
</dbReference>
<dbReference type="InParanoid" id="A0A024GW21"/>
<evidence type="ECO:0000256" key="1">
    <source>
        <dbReference type="SAM" id="MobiDB-lite"/>
    </source>
</evidence>
<name>A0A024GW21_9STRA</name>
<dbReference type="STRING" id="65357.A0A024GW21"/>
<accession>A0A024GW21</accession>
<dbReference type="AlphaFoldDB" id="A0A024GW21"/>